<reference evidence="9" key="1">
    <citation type="journal article" date="2023" name="Comput. Struct. Biotechnol. J.">
        <title>Discovery of a novel marine Bacteroidetes with a rich repertoire of carbohydrate-active enzymes.</title>
        <authorList>
            <person name="Chen B."/>
            <person name="Liu G."/>
            <person name="Chen Q."/>
            <person name="Wang H."/>
            <person name="Liu L."/>
            <person name="Tang K."/>
        </authorList>
    </citation>
    <scope>NUCLEOTIDE SEQUENCE</scope>
    <source>
        <strain evidence="9">TK19036</strain>
    </source>
</reference>
<evidence type="ECO:0000256" key="5">
    <source>
        <dbReference type="ARBA" id="ARBA00023136"/>
    </source>
</evidence>
<feature type="transmembrane region" description="Helical" evidence="6">
    <location>
        <begin position="729"/>
        <end position="753"/>
    </location>
</feature>
<dbReference type="PROSITE" id="PS51257">
    <property type="entry name" value="PROKAR_LIPOPROTEIN"/>
    <property type="match status" value="1"/>
</dbReference>
<feature type="transmembrane region" description="Helical" evidence="6">
    <location>
        <begin position="21"/>
        <end position="41"/>
    </location>
</feature>
<dbReference type="PANTHER" id="PTHR30572:SF18">
    <property type="entry name" value="ABC-TYPE MACROLIDE FAMILY EXPORT SYSTEM PERMEASE COMPONENT 2"/>
    <property type="match status" value="1"/>
</dbReference>
<keyword evidence="4 6" id="KW-1133">Transmembrane helix</keyword>
<feature type="transmembrane region" description="Helical" evidence="6">
    <location>
        <begin position="292"/>
        <end position="313"/>
    </location>
</feature>
<feature type="domain" description="ABC3 transporter permease C-terminal" evidence="7">
    <location>
        <begin position="688"/>
        <end position="801"/>
    </location>
</feature>
<evidence type="ECO:0000313" key="9">
    <source>
        <dbReference type="EMBL" id="WKN39846.1"/>
    </source>
</evidence>
<keyword evidence="2" id="KW-1003">Cell membrane</keyword>
<dbReference type="GO" id="GO:0005886">
    <property type="term" value="C:plasma membrane"/>
    <property type="evidence" value="ECO:0007669"/>
    <property type="project" value="UniProtKB-SubCell"/>
</dbReference>
<organism evidence="9">
    <name type="scientific">Roseihalotalea indica</name>
    <dbReference type="NCBI Taxonomy" id="2867963"/>
    <lineage>
        <taxon>Bacteria</taxon>
        <taxon>Pseudomonadati</taxon>
        <taxon>Bacteroidota</taxon>
        <taxon>Cytophagia</taxon>
        <taxon>Cytophagales</taxon>
        <taxon>Catalimonadaceae</taxon>
        <taxon>Roseihalotalea</taxon>
    </lineage>
</organism>
<comment type="subcellular location">
    <subcellularLocation>
        <location evidence="1">Cell membrane</location>
        <topology evidence="1">Multi-pass membrane protein</topology>
    </subcellularLocation>
</comment>
<dbReference type="AlphaFoldDB" id="A0AA49PZM8"/>
<dbReference type="InterPro" id="IPR025857">
    <property type="entry name" value="MacB_PCD"/>
</dbReference>
<feature type="domain" description="MacB-like periplasmic core" evidence="8">
    <location>
        <begin position="20"/>
        <end position="246"/>
    </location>
</feature>
<keyword evidence="3 6" id="KW-0812">Transmembrane</keyword>
<dbReference type="GO" id="GO:0022857">
    <property type="term" value="F:transmembrane transporter activity"/>
    <property type="evidence" value="ECO:0007669"/>
    <property type="project" value="TreeGrafter"/>
</dbReference>
<feature type="transmembrane region" description="Helical" evidence="6">
    <location>
        <begin position="685"/>
        <end position="708"/>
    </location>
</feature>
<name>A0AA49PZM8_9BACT</name>
<feature type="transmembrane region" description="Helical" evidence="6">
    <location>
        <begin position="390"/>
        <end position="411"/>
    </location>
</feature>
<evidence type="ECO:0000259" key="8">
    <source>
        <dbReference type="Pfam" id="PF12704"/>
    </source>
</evidence>
<proteinExistence type="predicted"/>
<evidence type="ECO:0000256" key="4">
    <source>
        <dbReference type="ARBA" id="ARBA00022989"/>
    </source>
</evidence>
<feature type="transmembrane region" description="Helical" evidence="6">
    <location>
        <begin position="773"/>
        <end position="794"/>
    </location>
</feature>
<feature type="transmembrane region" description="Helical" evidence="6">
    <location>
        <begin position="432"/>
        <end position="456"/>
    </location>
</feature>
<keyword evidence="5 6" id="KW-0472">Membrane</keyword>
<protein>
    <submittedName>
        <fullName evidence="9">ABC transporter permease</fullName>
    </submittedName>
</protein>
<sequence length="808" mass="89343">MIRSYFNIAVRNLAKHKAFSIINIAGLTVGVACCLLLLLYIKAETGYDQHHKHAGELYRITTAFHNMDGINDHIATSSPPIAMAMPTEFPEVVNATRIVNPPGVDQNLIQYGEKALFETGGLLVDSTFFSMFDYAFLEGNPENALSKPNTVVLTQELANKLFGRTDVLGEIISIGNNISKSDYQVTGVIRNTDDKTHIDANFFTSMESEGLGTFVAHNDQWAGQNFVFSYIQLNPASTPEALEAKLPDFLNKYGAENFKALGINKSLHLQPVTNIHLKSNYDHELGQNGSIVYVYVLSAIAAFILLIACINFMNLSTAKASQRASEVGVRKTLGASRSGLVRQFLSESMLIVLIAVLLGGLLVEILLPYFNNLTGKNISFLDIHWSNYALAALGLTLVTGLLAGAYPAFYLSSFQPARVLKGKVVTQLSSGMLRKALVVFQFVIAICLISGVIIIVSQLDYMREQKLGFDATSRVVVPLRTAEVAEQYPALKTQLSQQVEIQQISASSVVPGQKILNDVRLYPAGSTVDNGIYCQRYFMDEGLVETLGLTILAGRSLDWSTVREDQILINQLALANLGIPLEQAIGEKVYFNYEEETIALEIIGVVNDFHQLSLHQPIVSTIFHPGKANDFHYMVAEVHPAGMQQALQAIENAWKETVSVLPFEYTLLDQDIQQQYESDRRMSQIISSFTLVAILISCLGLYGLSAFVAERKVKEIGVRKVLGAKVSSIVRLLSQDFTKLVLIAFLISIPLSYYMMKQWLQNFAYQIDIGPQFFIIAGLMSLFIAWATISYHAIRAARANPVKSLRSE</sequence>
<dbReference type="InterPro" id="IPR003838">
    <property type="entry name" value="ABC3_permease_C"/>
</dbReference>
<reference evidence="9" key="2">
    <citation type="journal article" date="2024" name="Antonie Van Leeuwenhoek">
        <title>Roseihalotalea indica gen. nov., sp. nov., a halophilic Bacteroidetes from mesopelagic Southwest Indian Ocean with higher carbohydrate metabolic potential.</title>
        <authorList>
            <person name="Chen B."/>
            <person name="Zhang M."/>
            <person name="Lin D."/>
            <person name="Ye J."/>
            <person name="Tang K."/>
        </authorList>
    </citation>
    <scope>NUCLEOTIDE SEQUENCE</scope>
    <source>
        <strain evidence="9">TK19036</strain>
    </source>
</reference>
<dbReference type="EMBL" id="CP120682">
    <property type="protein sequence ID" value="WKN39846.1"/>
    <property type="molecule type" value="Genomic_DNA"/>
</dbReference>
<evidence type="ECO:0000256" key="3">
    <source>
        <dbReference type="ARBA" id="ARBA00022692"/>
    </source>
</evidence>
<dbReference type="Pfam" id="PF12704">
    <property type="entry name" value="MacB_PCD"/>
    <property type="match status" value="1"/>
</dbReference>
<gene>
    <name evidence="9" type="ORF">K4G66_14215</name>
</gene>
<feature type="domain" description="ABC3 transporter permease C-terminal" evidence="7">
    <location>
        <begin position="299"/>
        <end position="416"/>
    </location>
</feature>
<dbReference type="Pfam" id="PF02687">
    <property type="entry name" value="FtsX"/>
    <property type="match status" value="2"/>
</dbReference>
<evidence type="ECO:0000256" key="2">
    <source>
        <dbReference type="ARBA" id="ARBA00022475"/>
    </source>
</evidence>
<accession>A0AA49PZM8</accession>
<dbReference type="PANTHER" id="PTHR30572">
    <property type="entry name" value="MEMBRANE COMPONENT OF TRANSPORTER-RELATED"/>
    <property type="match status" value="1"/>
</dbReference>
<evidence type="ECO:0000256" key="1">
    <source>
        <dbReference type="ARBA" id="ARBA00004651"/>
    </source>
</evidence>
<dbReference type="InterPro" id="IPR050250">
    <property type="entry name" value="Macrolide_Exporter_MacB"/>
</dbReference>
<evidence type="ECO:0000259" key="7">
    <source>
        <dbReference type="Pfam" id="PF02687"/>
    </source>
</evidence>
<evidence type="ECO:0000256" key="6">
    <source>
        <dbReference type="SAM" id="Phobius"/>
    </source>
</evidence>
<feature type="transmembrane region" description="Helical" evidence="6">
    <location>
        <begin position="350"/>
        <end position="370"/>
    </location>
</feature>